<protein>
    <submittedName>
        <fullName evidence="1">Unnamed protein product</fullName>
    </submittedName>
</protein>
<organism evidence="1 2">
    <name type="scientific">Phytophthora lilii</name>
    <dbReference type="NCBI Taxonomy" id="2077276"/>
    <lineage>
        <taxon>Eukaryota</taxon>
        <taxon>Sar</taxon>
        <taxon>Stramenopiles</taxon>
        <taxon>Oomycota</taxon>
        <taxon>Peronosporomycetes</taxon>
        <taxon>Peronosporales</taxon>
        <taxon>Peronosporaceae</taxon>
        <taxon>Phytophthora</taxon>
    </lineage>
</organism>
<dbReference type="OrthoDB" id="108179at2759"/>
<keyword evidence="2" id="KW-1185">Reference proteome</keyword>
<dbReference type="EMBL" id="BSXW01000345">
    <property type="protein sequence ID" value="GMF19473.1"/>
    <property type="molecule type" value="Genomic_DNA"/>
</dbReference>
<comment type="caution">
    <text evidence="1">The sequence shown here is derived from an EMBL/GenBank/DDBJ whole genome shotgun (WGS) entry which is preliminary data.</text>
</comment>
<name>A0A9W6TS24_9STRA</name>
<evidence type="ECO:0000313" key="1">
    <source>
        <dbReference type="EMBL" id="GMF19473.1"/>
    </source>
</evidence>
<evidence type="ECO:0000313" key="2">
    <source>
        <dbReference type="Proteomes" id="UP001165083"/>
    </source>
</evidence>
<proteinExistence type="predicted"/>
<dbReference type="AlphaFoldDB" id="A0A9W6TS24"/>
<dbReference type="Proteomes" id="UP001165083">
    <property type="component" value="Unassembled WGS sequence"/>
</dbReference>
<gene>
    <name evidence="1" type="ORF">Plil01_000744000</name>
</gene>
<reference evidence="1" key="1">
    <citation type="submission" date="2023-04" db="EMBL/GenBank/DDBJ databases">
        <title>Phytophthora lilii NBRC 32176.</title>
        <authorList>
            <person name="Ichikawa N."/>
            <person name="Sato H."/>
            <person name="Tonouchi N."/>
        </authorList>
    </citation>
    <scope>NUCLEOTIDE SEQUENCE</scope>
    <source>
        <strain evidence="1">NBRC 32176</strain>
    </source>
</reference>
<accession>A0A9W6TS24</accession>
<sequence>MAPPGLCSHFQKLMMERTCVPRSTRPSKKPKLVADAAFLPSDAAAGRLHYVLELGTASVWDFMDAQSISNTLQVCAGAFAQDFVDSVALEAVKRFAVENKTHLGRHCECDWMRRLDFKKHYYVGCHQDPYFIVDENLPILQVSGGAKAFLDALLLTKKLMQPFESADRFRDATFAPMVCPLITVANPILRTKADVIRALNEVSQGAGPRLFYKFKLTRRYYCDYLEEHWGGMKDSSCEYCDSLTDLSTPKSKKYANLTSFEIQQICANCTKLYRPLKVALEKNLQFVNFIREPRRRGLKVTYSRLVAGVTEGGVLCGLFLVSGFCPRDMVA</sequence>